<gene>
    <name evidence="2" type="ORF">LNQ34_04105</name>
</gene>
<accession>A0ABS8LWM4</accession>
<protein>
    <submittedName>
        <fullName evidence="2">Uncharacterized protein</fullName>
    </submittedName>
</protein>
<dbReference type="EMBL" id="JAJJMN010000001">
    <property type="protein sequence ID" value="MCC9016951.1"/>
    <property type="molecule type" value="Genomic_DNA"/>
</dbReference>
<evidence type="ECO:0000313" key="3">
    <source>
        <dbReference type="Proteomes" id="UP001430700"/>
    </source>
</evidence>
<keyword evidence="3" id="KW-1185">Reference proteome</keyword>
<dbReference type="Gene3D" id="1.20.5.340">
    <property type="match status" value="1"/>
</dbReference>
<evidence type="ECO:0000256" key="1">
    <source>
        <dbReference type="SAM" id="Coils"/>
    </source>
</evidence>
<proteinExistence type="predicted"/>
<keyword evidence="1" id="KW-0175">Coiled coil</keyword>
<dbReference type="RefSeq" id="WP_229998745.1">
    <property type="nucleotide sequence ID" value="NZ_JAJJMN010000001.1"/>
</dbReference>
<organism evidence="2 3">
    <name type="scientific">Flavobacterium lipolyticum</name>
    <dbReference type="NCBI Taxonomy" id="2893754"/>
    <lineage>
        <taxon>Bacteria</taxon>
        <taxon>Pseudomonadati</taxon>
        <taxon>Bacteroidota</taxon>
        <taxon>Flavobacteriia</taxon>
        <taxon>Flavobacteriales</taxon>
        <taxon>Flavobacteriaceae</taxon>
        <taxon>Flavobacterium</taxon>
    </lineage>
</organism>
<sequence length="114" mass="13124">MEFIDGEFEYEHSEFDDMEMPTPCQKCDNWFDLNDGVGSEKWYPRTVICPECGEKEQTIVELESEIEDLQIELEEAEGDIVSANESINSANKVIARNTSKITELKDKLKVLENE</sequence>
<feature type="coiled-coil region" evidence="1">
    <location>
        <begin position="52"/>
        <end position="114"/>
    </location>
</feature>
<name>A0ABS8LWM4_9FLAO</name>
<dbReference type="Proteomes" id="UP001430700">
    <property type="component" value="Unassembled WGS sequence"/>
</dbReference>
<reference evidence="2" key="1">
    <citation type="submission" date="2021-11" db="EMBL/GenBank/DDBJ databases">
        <title>Description of novel Flavobacterium species.</title>
        <authorList>
            <person name="Saticioglu I.B."/>
            <person name="Ay H."/>
            <person name="Altun S."/>
            <person name="Duman M."/>
        </authorList>
    </citation>
    <scope>NUCLEOTIDE SEQUENCE</scope>
    <source>
        <strain evidence="2">F-126</strain>
    </source>
</reference>
<comment type="caution">
    <text evidence="2">The sequence shown here is derived from an EMBL/GenBank/DDBJ whole genome shotgun (WGS) entry which is preliminary data.</text>
</comment>
<evidence type="ECO:0000313" key="2">
    <source>
        <dbReference type="EMBL" id="MCC9016951.1"/>
    </source>
</evidence>